<keyword evidence="3" id="KW-1185">Reference proteome</keyword>
<dbReference type="EMBL" id="KV875136">
    <property type="protein sequence ID" value="OIW22211.1"/>
    <property type="molecule type" value="Genomic_DNA"/>
</dbReference>
<name>A0A1J7I4B1_9PEZI</name>
<feature type="compositionally biased region" description="Basic and acidic residues" evidence="1">
    <location>
        <begin position="73"/>
        <end position="93"/>
    </location>
</feature>
<proteinExistence type="predicted"/>
<evidence type="ECO:0000313" key="3">
    <source>
        <dbReference type="Proteomes" id="UP000182658"/>
    </source>
</evidence>
<feature type="compositionally biased region" description="Low complexity" evidence="1">
    <location>
        <begin position="26"/>
        <end position="41"/>
    </location>
</feature>
<gene>
    <name evidence="2" type="ORF">CONLIGDRAFT_319792</name>
</gene>
<organism evidence="2 3">
    <name type="scientific">Coniochaeta ligniaria NRRL 30616</name>
    <dbReference type="NCBI Taxonomy" id="1408157"/>
    <lineage>
        <taxon>Eukaryota</taxon>
        <taxon>Fungi</taxon>
        <taxon>Dikarya</taxon>
        <taxon>Ascomycota</taxon>
        <taxon>Pezizomycotina</taxon>
        <taxon>Sordariomycetes</taxon>
        <taxon>Sordariomycetidae</taxon>
        <taxon>Coniochaetales</taxon>
        <taxon>Coniochaetaceae</taxon>
        <taxon>Coniochaeta</taxon>
    </lineage>
</organism>
<reference evidence="2 3" key="1">
    <citation type="submission" date="2016-10" db="EMBL/GenBank/DDBJ databases">
        <title>Draft genome sequence of Coniochaeta ligniaria NRRL30616, a lignocellulolytic fungus for bioabatement of inhibitors in plant biomass hydrolysates.</title>
        <authorList>
            <consortium name="DOE Joint Genome Institute"/>
            <person name="Jimenez D.J."/>
            <person name="Hector R.E."/>
            <person name="Riley R."/>
            <person name="Sun H."/>
            <person name="Grigoriev I.V."/>
            <person name="Van Elsas J.D."/>
            <person name="Nichols N.N."/>
        </authorList>
    </citation>
    <scope>NUCLEOTIDE SEQUENCE [LARGE SCALE GENOMIC DNA]</scope>
    <source>
        <strain evidence="2 3">NRRL 30616</strain>
    </source>
</reference>
<feature type="region of interest" description="Disordered" evidence="1">
    <location>
        <begin position="1"/>
        <end position="93"/>
    </location>
</feature>
<evidence type="ECO:0000256" key="1">
    <source>
        <dbReference type="SAM" id="MobiDB-lite"/>
    </source>
</evidence>
<feature type="compositionally biased region" description="Low complexity" evidence="1">
    <location>
        <begin position="53"/>
        <end position="72"/>
    </location>
</feature>
<dbReference type="AlphaFoldDB" id="A0A1J7I4B1"/>
<evidence type="ECO:0000313" key="2">
    <source>
        <dbReference type="EMBL" id="OIW22211.1"/>
    </source>
</evidence>
<dbReference type="Proteomes" id="UP000182658">
    <property type="component" value="Unassembled WGS sequence"/>
</dbReference>
<protein>
    <submittedName>
        <fullName evidence="2">Uncharacterized protein</fullName>
    </submittedName>
</protein>
<sequence length="133" mass="14339">MAMVATVVAPGPNLGASPHFLPSRRSPQTSGPTAPSSTTSSGLVTGYGPDGTSRSISHSSLRSSPRSRTSQSGRDREHSPGRHSPGREHSPERVESLISFCIRTSEYDSHPRYRAKLRCKASVCKMTQHLLIV</sequence>
<accession>A0A1J7I4B1</accession>
<dbReference type="InParanoid" id="A0A1J7I4B1"/>